<protein>
    <submittedName>
        <fullName evidence="2">ASCH domain-containing protein</fullName>
    </submittedName>
</protein>
<evidence type="ECO:0000313" key="3">
    <source>
        <dbReference type="Proteomes" id="UP000431264"/>
    </source>
</evidence>
<dbReference type="Gene3D" id="2.30.130.30">
    <property type="entry name" value="Hypothetical protein"/>
    <property type="match status" value="1"/>
</dbReference>
<dbReference type="OrthoDB" id="9800495at2"/>
<comment type="caution">
    <text evidence="2">The sequence shown here is derived from an EMBL/GenBank/DDBJ whole genome shotgun (WGS) entry which is preliminary data.</text>
</comment>
<organism evidence="2 3">
    <name type="scientific">Flavobacterium profundi</name>
    <dbReference type="NCBI Taxonomy" id="1774945"/>
    <lineage>
        <taxon>Bacteria</taxon>
        <taxon>Pseudomonadati</taxon>
        <taxon>Bacteroidota</taxon>
        <taxon>Flavobacteriia</taxon>
        <taxon>Flavobacteriales</taxon>
        <taxon>Flavobacteriaceae</taxon>
        <taxon>Flavobacterium</taxon>
    </lineage>
</organism>
<dbReference type="RefSeq" id="WP_140996758.1">
    <property type="nucleotide sequence ID" value="NZ_WQLW01000002.1"/>
</dbReference>
<reference evidence="3" key="1">
    <citation type="submission" date="2019-05" db="EMBL/GenBank/DDBJ databases">
        <title>Flavobacterium profundi sp. nov., isolated from a deep-sea seamount.</title>
        <authorList>
            <person name="Zhang D.-C."/>
        </authorList>
    </citation>
    <scope>NUCLEOTIDE SEQUENCE [LARGE SCALE GENOMIC DNA]</scope>
    <source>
        <strain evidence="3">TP390</strain>
    </source>
</reference>
<name>A0A6I4IS37_9FLAO</name>
<proteinExistence type="predicted"/>
<dbReference type="InterPro" id="IPR007374">
    <property type="entry name" value="ASCH_domain"/>
</dbReference>
<accession>A0A6I4IS37</accession>
<dbReference type="AlphaFoldDB" id="A0A6I4IS37"/>
<feature type="domain" description="ASCH" evidence="1">
    <location>
        <begin position="10"/>
        <end position="105"/>
    </location>
</feature>
<dbReference type="InterPro" id="IPR015947">
    <property type="entry name" value="PUA-like_sf"/>
</dbReference>
<dbReference type="EMBL" id="WQLW01000002">
    <property type="protein sequence ID" value="MVO08367.1"/>
    <property type="molecule type" value="Genomic_DNA"/>
</dbReference>
<evidence type="ECO:0000259" key="1">
    <source>
        <dbReference type="Pfam" id="PF04266"/>
    </source>
</evidence>
<keyword evidence="3" id="KW-1185">Reference proteome</keyword>
<dbReference type="SUPFAM" id="SSF88697">
    <property type="entry name" value="PUA domain-like"/>
    <property type="match status" value="1"/>
</dbReference>
<dbReference type="Pfam" id="PF04266">
    <property type="entry name" value="ASCH"/>
    <property type="match status" value="1"/>
</dbReference>
<gene>
    <name evidence="2" type="ORF">GOQ30_04210</name>
</gene>
<dbReference type="Proteomes" id="UP000431264">
    <property type="component" value="Unassembled WGS sequence"/>
</dbReference>
<evidence type="ECO:0000313" key="2">
    <source>
        <dbReference type="EMBL" id="MVO08367.1"/>
    </source>
</evidence>
<sequence>MKDTLTSVILSIKPIYAQAIIEGTKKVEFRKKIFKREVEKIFIYSSTPKKMMIGYFTILDIVEDTPINLWNEFKEVGGISEKDFFEYYKNVEKGFSIKINEVVKFEKEIDPEDFIEEFCAPQSYIYIEEKTTANSGFKKLGV</sequence>